<name>A0A182NNG9_9DIPT</name>
<dbReference type="STRING" id="7168.A0A182NNG9"/>
<keyword evidence="3" id="KW-1185">Reference proteome</keyword>
<dbReference type="AlphaFoldDB" id="A0A182NNG9"/>
<sequence>MVPTREILAVVLVAAFVSLTLALPKDERSAQKPEETVVMHLDTQQDAVVKSKSPEGRFLEPAFFGVKKKKFTIGKYGVATFFRAWRNCIDEGKSLATIETEEEQRRIEAMIADHDTNYWIAATNLGAEDFALTWITTDLAVETTPSGLELTGPSCISMTVVITAQPQAGD</sequence>
<dbReference type="Gene3D" id="3.10.100.10">
    <property type="entry name" value="Mannose-Binding Protein A, subunit A"/>
    <property type="match status" value="1"/>
</dbReference>
<organism evidence="2 3">
    <name type="scientific">Anopheles dirus</name>
    <dbReference type="NCBI Taxonomy" id="7168"/>
    <lineage>
        <taxon>Eukaryota</taxon>
        <taxon>Metazoa</taxon>
        <taxon>Ecdysozoa</taxon>
        <taxon>Arthropoda</taxon>
        <taxon>Hexapoda</taxon>
        <taxon>Insecta</taxon>
        <taxon>Pterygota</taxon>
        <taxon>Neoptera</taxon>
        <taxon>Endopterygota</taxon>
        <taxon>Diptera</taxon>
        <taxon>Nematocera</taxon>
        <taxon>Culicoidea</taxon>
        <taxon>Culicidae</taxon>
        <taxon>Anophelinae</taxon>
        <taxon>Anopheles</taxon>
    </lineage>
</organism>
<accession>A0A182NNG9</accession>
<dbReference type="InterPro" id="IPR016187">
    <property type="entry name" value="CTDL_fold"/>
</dbReference>
<dbReference type="VEuPathDB" id="VectorBase:ADIR009204"/>
<feature type="chain" id="PRO_5008130162" description="C-type lectin domain-containing protein" evidence="1">
    <location>
        <begin position="23"/>
        <end position="170"/>
    </location>
</feature>
<dbReference type="CDD" id="cd00037">
    <property type="entry name" value="CLECT"/>
    <property type="match status" value="1"/>
</dbReference>
<dbReference type="EnsemblMetazoa" id="ADIR009204-RA">
    <property type="protein sequence ID" value="ADIR009204-PA"/>
    <property type="gene ID" value="ADIR009204"/>
</dbReference>
<evidence type="ECO:0000256" key="1">
    <source>
        <dbReference type="SAM" id="SignalP"/>
    </source>
</evidence>
<reference evidence="2" key="2">
    <citation type="submission" date="2020-05" db="UniProtKB">
        <authorList>
            <consortium name="EnsemblMetazoa"/>
        </authorList>
    </citation>
    <scope>IDENTIFICATION</scope>
    <source>
        <strain evidence="2">WRAIR2</strain>
    </source>
</reference>
<reference evidence="3" key="1">
    <citation type="submission" date="2013-03" db="EMBL/GenBank/DDBJ databases">
        <title>The Genome Sequence of Anopheles dirus WRAIR2.</title>
        <authorList>
            <consortium name="The Broad Institute Genomics Platform"/>
            <person name="Neafsey D.E."/>
            <person name="Walton C."/>
            <person name="Walker B."/>
            <person name="Young S.K."/>
            <person name="Zeng Q."/>
            <person name="Gargeya S."/>
            <person name="Fitzgerald M."/>
            <person name="Haas B."/>
            <person name="Abouelleil A."/>
            <person name="Allen A.W."/>
            <person name="Alvarado L."/>
            <person name="Arachchi H.M."/>
            <person name="Berlin A.M."/>
            <person name="Chapman S.B."/>
            <person name="Gainer-Dewar J."/>
            <person name="Goldberg J."/>
            <person name="Griggs A."/>
            <person name="Gujja S."/>
            <person name="Hansen M."/>
            <person name="Howarth C."/>
            <person name="Imamovic A."/>
            <person name="Ireland A."/>
            <person name="Larimer J."/>
            <person name="McCowan C."/>
            <person name="Murphy C."/>
            <person name="Pearson M."/>
            <person name="Poon T.W."/>
            <person name="Priest M."/>
            <person name="Roberts A."/>
            <person name="Saif S."/>
            <person name="Shea T."/>
            <person name="Sisk P."/>
            <person name="Sykes S."/>
            <person name="Wortman J."/>
            <person name="Nusbaum C."/>
            <person name="Birren B."/>
        </authorList>
    </citation>
    <scope>NUCLEOTIDE SEQUENCE [LARGE SCALE GENOMIC DNA]</scope>
    <source>
        <strain evidence="3">WRAIR2</strain>
    </source>
</reference>
<keyword evidence="1" id="KW-0732">Signal</keyword>
<proteinExistence type="predicted"/>
<evidence type="ECO:0008006" key="4">
    <source>
        <dbReference type="Google" id="ProtNLM"/>
    </source>
</evidence>
<protein>
    <recommendedName>
        <fullName evidence="4">C-type lectin domain-containing protein</fullName>
    </recommendedName>
</protein>
<dbReference type="Proteomes" id="UP000075884">
    <property type="component" value="Unassembled WGS sequence"/>
</dbReference>
<evidence type="ECO:0000313" key="3">
    <source>
        <dbReference type="Proteomes" id="UP000075884"/>
    </source>
</evidence>
<dbReference type="InterPro" id="IPR016186">
    <property type="entry name" value="C-type_lectin-like/link_sf"/>
</dbReference>
<feature type="signal peptide" evidence="1">
    <location>
        <begin position="1"/>
        <end position="22"/>
    </location>
</feature>
<dbReference type="SUPFAM" id="SSF56436">
    <property type="entry name" value="C-type lectin-like"/>
    <property type="match status" value="1"/>
</dbReference>
<evidence type="ECO:0000313" key="2">
    <source>
        <dbReference type="EnsemblMetazoa" id="ADIR009204-PA"/>
    </source>
</evidence>